<gene>
    <name evidence="2" type="primary">Dana\GF26468</name>
    <name evidence="2" type="ORF">GF26468</name>
</gene>
<dbReference type="EMBL" id="CH902618">
    <property type="protein sequence ID" value="KPU78472.1"/>
    <property type="molecule type" value="Genomic_DNA"/>
</dbReference>
<feature type="non-terminal residue" evidence="2">
    <location>
        <position position="213"/>
    </location>
</feature>
<protein>
    <submittedName>
        <fullName evidence="2">Uncharacterized protein</fullName>
    </submittedName>
</protein>
<dbReference type="STRING" id="7217.A0A0P8ZV54"/>
<feature type="region of interest" description="Disordered" evidence="1">
    <location>
        <begin position="1"/>
        <end position="22"/>
    </location>
</feature>
<dbReference type="AlphaFoldDB" id="A0A0P8ZV54"/>
<dbReference type="OrthoDB" id="7969552at2759"/>
<organism evidence="2 3">
    <name type="scientific">Drosophila ananassae</name>
    <name type="common">Fruit fly</name>
    <dbReference type="NCBI Taxonomy" id="7217"/>
    <lineage>
        <taxon>Eukaryota</taxon>
        <taxon>Metazoa</taxon>
        <taxon>Ecdysozoa</taxon>
        <taxon>Arthropoda</taxon>
        <taxon>Hexapoda</taxon>
        <taxon>Insecta</taxon>
        <taxon>Pterygota</taxon>
        <taxon>Neoptera</taxon>
        <taxon>Endopterygota</taxon>
        <taxon>Diptera</taxon>
        <taxon>Brachycera</taxon>
        <taxon>Muscomorpha</taxon>
        <taxon>Ephydroidea</taxon>
        <taxon>Drosophilidae</taxon>
        <taxon>Drosophila</taxon>
        <taxon>Sophophora</taxon>
    </lineage>
</organism>
<evidence type="ECO:0000256" key="1">
    <source>
        <dbReference type="SAM" id="MobiDB-lite"/>
    </source>
</evidence>
<sequence length="213" mass="23973">MSQTVANNNINNNSQRPVRTDDGDIVNQKAESAMFWSPMAPPEVPGMAGRFPVGQGITYDARFPMNQQKHQSTIYKNSGNNLTVNGFHQQCFHSGETSGKFPMHQKVSENLRFPMNVWNVSKLKHENLKEKIFQTNNPSIPTEIKEEFVPIYQVYAQSALGFPLHHVYAPLCRTFPDLKQLPRKNSGDSDALPQISTTMTRRNQVVVTSSPVA</sequence>
<accession>A0A0P8ZV54</accession>
<name>A0A0P8ZV54_DROAN</name>
<dbReference type="Proteomes" id="UP000007801">
    <property type="component" value="Unassembled WGS sequence"/>
</dbReference>
<feature type="compositionally biased region" description="Polar residues" evidence="1">
    <location>
        <begin position="1"/>
        <end position="17"/>
    </location>
</feature>
<evidence type="ECO:0000313" key="2">
    <source>
        <dbReference type="EMBL" id="KPU78472.1"/>
    </source>
</evidence>
<reference evidence="2 3" key="1">
    <citation type="journal article" date="2007" name="Nature">
        <title>Evolution of genes and genomes on the Drosophila phylogeny.</title>
        <authorList>
            <consortium name="Drosophila 12 Genomes Consortium"/>
            <person name="Clark A.G."/>
            <person name="Eisen M.B."/>
            <person name="Smith D.R."/>
            <person name="Bergman C.M."/>
            <person name="Oliver B."/>
            <person name="Markow T.A."/>
            <person name="Kaufman T.C."/>
            <person name="Kellis M."/>
            <person name="Gelbart W."/>
            <person name="Iyer V.N."/>
            <person name="Pollard D.A."/>
            <person name="Sackton T.B."/>
            <person name="Larracuente A.M."/>
            <person name="Singh N.D."/>
            <person name="Abad J.P."/>
            <person name="Abt D.N."/>
            <person name="Adryan B."/>
            <person name="Aguade M."/>
            <person name="Akashi H."/>
            <person name="Anderson W.W."/>
            <person name="Aquadro C.F."/>
            <person name="Ardell D.H."/>
            <person name="Arguello R."/>
            <person name="Artieri C.G."/>
            <person name="Barbash D.A."/>
            <person name="Barker D."/>
            <person name="Barsanti P."/>
            <person name="Batterham P."/>
            <person name="Batzoglou S."/>
            <person name="Begun D."/>
            <person name="Bhutkar A."/>
            <person name="Blanco E."/>
            <person name="Bosak S.A."/>
            <person name="Bradley R.K."/>
            <person name="Brand A.D."/>
            <person name="Brent M.R."/>
            <person name="Brooks A.N."/>
            <person name="Brown R.H."/>
            <person name="Butlin R.K."/>
            <person name="Caggese C."/>
            <person name="Calvi B.R."/>
            <person name="Bernardo de Carvalho A."/>
            <person name="Caspi A."/>
            <person name="Castrezana S."/>
            <person name="Celniker S.E."/>
            <person name="Chang J.L."/>
            <person name="Chapple C."/>
            <person name="Chatterji S."/>
            <person name="Chinwalla A."/>
            <person name="Civetta A."/>
            <person name="Clifton S.W."/>
            <person name="Comeron J.M."/>
            <person name="Costello J.C."/>
            <person name="Coyne J.A."/>
            <person name="Daub J."/>
            <person name="David R.G."/>
            <person name="Delcher A.L."/>
            <person name="Delehaunty K."/>
            <person name="Do C.B."/>
            <person name="Ebling H."/>
            <person name="Edwards K."/>
            <person name="Eickbush T."/>
            <person name="Evans J.D."/>
            <person name="Filipski A."/>
            <person name="Findeiss S."/>
            <person name="Freyhult E."/>
            <person name="Fulton L."/>
            <person name="Fulton R."/>
            <person name="Garcia A.C."/>
            <person name="Gardiner A."/>
            <person name="Garfield D.A."/>
            <person name="Garvin B.E."/>
            <person name="Gibson G."/>
            <person name="Gilbert D."/>
            <person name="Gnerre S."/>
            <person name="Godfrey J."/>
            <person name="Good R."/>
            <person name="Gotea V."/>
            <person name="Gravely B."/>
            <person name="Greenberg A.J."/>
            <person name="Griffiths-Jones S."/>
            <person name="Gross S."/>
            <person name="Guigo R."/>
            <person name="Gustafson E.A."/>
            <person name="Haerty W."/>
            <person name="Hahn M.W."/>
            <person name="Halligan D.L."/>
            <person name="Halpern A.L."/>
            <person name="Halter G.M."/>
            <person name="Han M.V."/>
            <person name="Heger A."/>
            <person name="Hillier L."/>
            <person name="Hinrichs A.S."/>
            <person name="Holmes I."/>
            <person name="Hoskins R.A."/>
            <person name="Hubisz M.J."/>
            <person name="Hultmark D."/>
            <person name="Huntley M.A."/>
            <person name="Jaffe D.B."/>
            <person name="Jagadeeshan S."/>
            <person name="Jeck W.R."/>
            <person name="Johnson J."/>
            <person name="Jones C.D."/>
            <person name="Jordan W.C."/>
            <person name="Karpen G.H."/>
            <person name="Kataoka E."/>
            <person name="Keightley P.D."/>
            <person name="Kheradpour P."/>
            <person name="Kirkness E.F."/>
            <person name="Koerich L.B."/>
            <person name="Kristiansen K."/>
            <person name="Kudrna D."/>
            <person name="Kulathinal R.J."/>
            <person name="Kumar S."/>
            <person name="Kwok R."/>
            <person name="Lander E."/>
            <person name="Langley C.H."/>
            <person name="Lapoint R."/>
            <person name="Lazzaro B.P."/>
            <person name="Lee S.J."/>
            <person name="Levesque L."/>
            <person name="Li R."/>
            <person name="Lin C.F."/>
            <person name="Lin M.F."/>
            <person name="Lindblad-Toh K."/>
            <person name="Llopart A."/>
            <person name="Long M."/>
            <person name="Low L."/>
            <person name="Lozovsky E."/>
            <person name="Lu J."/>
            <person name="Luo M."/>
            <person name="Machado C.A."/>
            <person name="Makalowski W."/>
            <person name="Marzo M."/>
            <person name="Matsuda M."/>
            <person name="Matzkin L."/>
            <person name="McAllister B."/>
            <person name="McBride C.S."/>
            <person name="McKernan B."/>
            <person name="McKernan K."/>
            <person name="Mendez-Lago M."/>
            <person name="Minx P."/>
            <person name="Mollenhauer M.U."/>
            <person name="Montooth K."/>
            <person name="Mount S.M."/>
            <person name="Mu X."/>
            <person name="Myers E."/>
            <person name="Negre B."/>
            <person name="Newfeld S."/>
            <person name="Nielsen R."/>
            <person name="Noor M.A."/>
            <person name="O'Grady P."/>
            <person name="Pachter L."/>
            <person name="Papaceit M."/>
            <person name="Parisi M.J."/>
            <person name="Parisi M."/>
            <person name="Parts L."/>
            <person name="Pedersen J.S."/>
            <person name="Pesole G."/>
            <person name="Phillippy A.M."/>
            <person name="Ponting C.P."/>
            <person name="Pop M."/>
            <person name="Porcelli D."/>
            <person name="Powell J.R."/>
            <person name="Prohaska S."/>
            <person name="Pruitt K."/>
            <person name="Puig M."/>
            <person name="Quesneville H."/>
            <person name="Ram K.R."/>
            <person name="Rand D."/>
            <person name="Rasmussen M.D."/>
            <person name="Reed L.K."/>
            <person name="Reenan R."/>
            <person name="Reily A."/>
            <person name="Remington K.A."/>
            <person name="Rieger T.T."/>
            <person name="Ritchie M.G."/>
            <person name="Robin C."/>
            <person name="Rogers Y.H."/>
            <person name="Rohde C."/>
            <person name="Rozas J."/>
            <person name="Rubenfield M.J."/>
            <person name="Ruiz A."/>
            <person name="Russo S."/>
            <person name="Salzberg S.L."/>
            <person name="Sanchez-Gracia A."/>
            <person name="Saranga D.J."/>
            <person name="Sato H."/>
            <person name="Schaeffer S.W."/>
            <person name="Schatz M.C."/>
            <person name="Schlenke T."/>
            <person name="Schwartz R."/>
            <person name="Segarra C."/>
            <person name="Singh R.S."/>
            <person name="Sirot L."/>
            <person name="Sirota M."/>
            <person name="Sisneros N.B."/>
            <person name="Smith C.D."/>
            <person name="Smith T.F."/>
            <person name="Spieth J."/>
            <person name="Stage D.E."/>
            <person name="Stark A."/>
            <person name="Stephan W."/>
            <person name="Strausberg R.L."/>
            <person name="Strempel S."/>
            <person name="Sturgill D."/>
            <person name="Sutton G."/>
            <person name="Sutton G.G."/>
            <person name="Tao W."/>
            <person name="Teichmann S."/>
            <person name="Tobari Y.N."/>
            <person name="Tomimura Y."/>
            <person name="Tsolas J.M."/>
            <person name="Valente V.L."/>
            <person name="Venter E."/>
            <person name="Venter J.C."/>
            <person name="Vicario S."/>
            <person name="Vieira F.G."/>
            <person name="Vilella A.J."/>
            <person name="Villasante A."/>
            <person name="Walenz B."/>
            <person name="Wang J."/>
            <person name="Wasserman M."/>
            <person name="Watts T."/>
            <person name="Wilson D."/>
            <person name="Wilson R.K."/>
            <person name="Wing R.A."/>
            <person name="Wolfner M.F."/>
            <person name="Wong A."/>
            <person name="Wong G.K."/>
            <person name="Wu C.I."/>
            <person name="Wu G."/>
            <person name="Yamamoto D."/>
            <person name="Yang H.P."/>
            <person name="Yang S.P."/>
            <person name="Yorke J.A."/>
            <person name="Yoshida K."/>
            <person name="Zdobnov E."/>
            <person name="Zhang P."/>
            <person name="Zhang Y."/>
            <person name="Zimin A.V."/>
            <person name="Baldwin J."/>
            <person name="Abdouelleil A."/>
            <person name="Abdulkadir J."/>
            <person name="Abebe A."/>
            <person name="Abera B."/>
            <person name="Abreu J."/>
            <person name="Acer S.C."/>
            <person name="Aftuck L."/>
            <person name="Alexander A."/>
            <person name="An P."/>
            <person name="Anderson E."/>
            <person name="Anderson S."/>
            <person name="Arachi H."/>
            <person name="Azer M."/>
            <person name="Bachantsang P."/>
            <person name="Barry A."/>
            <person name="Bayul T."/>
            <person name="Berlin A."/>
            <person name="Bessette D."/>
            <person name="Bloom T."/>
            <person name="Blye J."/>
            <person name="Boguslavskiy L."/>
            <person name="Bonnet C."/>
            <person name="Boukhgalter B."/>
            <person name="Bourzgui I."/>
            <person name="Brown A."/>
            <person name="Cahill P."/>
            <person name="Channer S."/>
            <person name="Cheshatsang Y."/>
            <person name="Chuda L."/>
            <person name="Citroen M."/>
            <person name="Collymore A."/>
            <person name="Cooke P."/>
            <person name="Costello M."/>
            <person name="D'Aco K."/>
            <person name="Daza R."/>
            <person name="De Haan G."/>
            <person name="DeGray S."/>
            <person name="DeMaso C."/>
            <person name="Dhargay N."/>
            <person name="Dooley K."/>
            <person name="Dooley E."/>
            <person name="Doricent M."/>
            <person name="Dorje P."/>
            <person name="Dorjee K."/>
            <person name="Dupes A."/>
            <person name="Elong R."/>
            <person name="Falk J."/>
            <person name="Farina A."/>
            <person name="Faro S."/>
            <person name="Ferguson D."/>
            <person name="Fisher S."/>
            <person name="Foley C.D."/>
            <person name="Franke A."/>
            <person name="Friedrich D."/>
            <person name="Gadbois L."/>
            <person name="Gearin G."/>
            <person name="Gearin C.R."/>
            <person name="Giannoukos G."/>
            <person name="Goode T."/>
            <person name="Graham J."/>
            <person name="Grandbois E."/>
            <person name="Grewal S."/>
            <person name="Gyaltsen K."/>
            <person name="Hafez N."/>
            <person name="Hagos B."/>
            <person name="Hall J."/>
            <person name="Henson C."/>
            <person name="Hollinger A."/>
            <person name="Honan T."/>
            <person name="Huard M.D."/>
            <person name="Hughes L."/>
            <person name="Hurhula B."/>
            <person name="Husby M.E."/>
            <person name="Kamat A."/>
            <person name="Kanga B."/>
            <person name="Kashin S."/>
            <person name="Khazanovich D."/>
            <person name="Kisner P."/>
            <person name="Lance K."/>
            <person name="Lara M."/>
            <person name="Lee W."/>
            <person name="Lennon N."/>
            <person name="Letendre F."/>
            <person name="LeVine R."/>
            <person name="Lipovsky A."/>
            <person name="Liu X."/>
            <person name="Liu J."/>
            <person name="Liu S."/>
            <person name="Lokyitsang T."/>
            <person name="Lokyitsang Y."/>
            <person name="Lubonja R."/>
            <person name="Lui A."/>
            <person name="MacDonald P."/>
            <person name="Magnisalis V."/>
            <person name="Maru K."/>
            <person name="Matthews C."/>
            <person name="McCusker W."/>
            <person name="McDonough S."/>
            <person name="Mehta T."/>
            <person name="Meldrim J."/>
            <person name="Meneus L."/>
            <person name="Mihai O."/>
            <person name="Mihalev A."/>
            <person name="Mihova T."/>
            <person name="Mittelman R."/>
            <person name="Mlenga V."/>
            <person name="Montmayeur A."/>
            <person name="Mulrain L."/>
            <person name="Navidi A."/>
            <person name="Naylor J."/>
            <person name="Negash T."/>
            <person name="Nguyen T."/>
            <person name="Nguyen N."/>
            <person name="Nicol R."/>
            <person name="Norbu C."/>
            <person name="Norbu N."/>
            <person name="Novod N."/>
            <person name="O'Neill B."/>
            <person name="Osman S."/>
            <person name="Markiewicz E."/>
            <person name="Oyono O.L."/>
            <person name="Patti C."/>
            <person name="Phunkhang P."/>
            <person name="Pierre F."/>
            <person name="Priest M."/>
            <person name="Raghuraman S."/>
            <person name="Rege F."/>
            <person name="Reyes R."/>
            <person name="Rise C."/>
            <person name="Rogov P."/>
            <person name="Ross K."/>
            <person name="Ryan E."/>
            <person name="Settipalli S."/>
            <person name="Shea T."/>
            <person name="Sherpa N."/>
            <person name="Shi L."/>
            <person name="Shih D."/>
            <person name="Sparrow T."/>
            <person name="Spaulding J."/>
            <person name="Stalker J."/>
            <person name="Stange-Thomann N."/>
            <person name="Stavropoulos S."/>
            <person name="Stone C."/>
            <person name="Strader C."/>
            <person name="Tesfaye S."/>
            <person name="Thomson T."/>
            <person name="Thoulutsang Y."/>
            <person name="Thoulutsang D."/>
            <person name="Topham K."/>
            <person name="Topping I."/>
            <person name="Tsamla T."/>
            <person name="Vassiliev H."/>
            <person name="Vo A."/>
            <person name="Wangchuk T."/>
            <person name="Wangdi T."/>
            <person name="Weiand M."/>
            <person name="Wilkinson J."/>
            <person name="Wilson A."/>
            <person name="Yadav S."/>
            <person name="Young G."/>
            <person name="Yu Q."/>
            <person name="Zembek L."/>
            <person name="Zhong D."/>
            <person name="Zimmer A."/>
            <person name="Zwirko Z."/>
            <person name="Jaffe D.B."/>
            <person name="Alvarez P."/>
            <person name="Brockman W."/>
            <person name="Butler J."/>
            <person name="Chin C."/>
            <person name="Gnerre S."/>
            <person name="Grabherr M."/>
            <person name="Kleber M."/>
            <person name="Mauceli E."/>
            <person name="MacCallum I."/>
        </authorList>
    </citation>
    <scope>NUCLEOTIDE SEQUENCE [LARGE SCALE GENOMIC DNA]</scope>
    <source>
        <strain evidence="3">Tucson 14024-0371.13</strain>
    </source>
</reference>
<keyword evidence="3" id="KW-1185">Reference proteome</keyword>
<dbReference type="InParanoid" id="A0A0P8ZV54"/>
<evidence type="ECO:0000313" key="3">
    <source>
        <dbReference type="Proteomes" id="UP000007801"/>
    </source>
</evidence>
<proteinExistence type="predicted"/>